<protein>
    <submittedName>
        <fullName evidence="2">Nuclease-related domain-containing protein</fullName>
    </submittedName>
</protein>
<organism evidence="2 3">
    <name type="scientific">Piscibacillus salipiscarius</name>
    <dbReference type="NCBI Taxonomy" id="299480"/>
    <lineage>
        <taxon>Bacteria</taxon>
        <taxon>Bacillati</taxon>
        <taxon>Bacillota</taxon>
        <taxon>Bacilli</taxon>
        <taxon>Bacillales</taxon>
        <taxon>Bacillaceae</taxon>
        <taxon>Piscibacillus</taxon>
    </lineage>
</organism>
<evidence type="ECO:0000313" key="2">
    <source>
        <dbReference type="EMBL" id="MFD2637363.1"/>
    </source>
</evidence>
<comment type="caution">
    <text evidence="2">The sequence shown here is derived from an EMBL/GenBank/DDBJ whole genome shotgun (WGS) entry which is preliminary data.</text>
</comment>
<gene>
    <name evidence="2" type="ORF">ACFSW4_00495</name>
</gene>
<reference evidence="3" key="1">
    <citation type="journal article" date="2019" name="Int. J. Syst. Evol. Microbiol.">
        <title>The Global Catalogue of Microorganisms (GCM) 10K type strain sequencing project: providing services to taxonomists for standard genome sequencing and annotation.</title>
        <authorList>
            <consortium name="The Broad Institute Genomics Platform"/>
            <consortium name="The Broad Institute Genome Sequencing Center for Infectious Disease"/>
            <person name="Wu L."/>
            <person name="Ma J."/>
        </authorList>
    </citation>
    <scope>NUCLEOTIDE SEQUENCE [LARGE SCALE GENOMIC DNA]</scope>
    <source>
        <strain evidence="3">TISTR 1571</strain>
    </source>
</reference>
<dbReference type="EMBL" id="JBHUMZ010000004">
    <property type="protein sequence ID" value="MFD2637363.1"/>
    <property type="molecule type" value="Genomic_DNA"/>
</dbReference>
<dbReference type="RefSeq" id="WP_377326759.1">
    <property type="nucleotide sequence ID" value="NZ_JBHUMZ010000004.1"/>
</dbReference>
<feature type="domain" description="NERD" evidence="1">
    <location>
        <begin position="47"/>
        <end position="164"/>
    </location>
</feature>
<evidence type="ECO:0000313" key="3">
    <source>
        <dbReference type="Proteomes" id="UP001597452"/>
    </source>
</evidence>
<evidence type="ECO:0000259" key="1">
    <source>
        <dbReference type="Pfam" id="PF08378"/>
    </source>
</evidence>
<dbReference type="InterPro" id="IPR011528">
    <property type="entry name" value="NERD"/>
</dbReference>
<sequence>MKGLMRLILKNHSHSPFHLQLEVLEGRVPPQHSSFNKYEKTLYQERSGYFGERALDYPFRKIQFPHFVTHHTRLEVNHLNFQMDTNLWTPRYDLIIEAKDYTGHISLRDGFNQIIQQKDVNGQMVTNVYDDPVLQVEEQKLQLELWLETQGMPVLPIETLVVMTNPRVILDATPNSLYQEKVIPLSKLASKLREINQHYTHEHLTLAETRRLASYVASQHKPWKPNVFQRLGIGPGEIRRGVRCPSCRTLPMKWERLRFECSACGMRSADAYVGALKEFFLLFGDQITNRQFRWWTGVGSESTAKKQLRRSGFNRVGDKRTAIYKLNFNYDEDFDEFVRWKQADKFRKRALIF</sequence>
<proteinExistence type="predicted"/>
<keyword evidence="3" id="KW-1185">Reference proteome</keyword>
<accession>A0ABW5Q636</accession>
<dbReference type="Proteomes" id="UP001597452">
    <property type="component" value="Unassembled WGS sequence"/>
</dbReference>
<dbReference type="Pfam" id="PF08378">
    <property type="entry name" value="NERD"/>
    <property type="match status" value="1"/>
</dbReference>
<name>A0ABW5Q636_9BACI</name>